<dbReference type="Proteomes" id="UP000003226">
    <property type="component" value="Unassembled WGS sequence"/>
</dbReference>
<feature type="non-terminal residue" evidence="2">
    <location>
        <position position="308"/>
    </location>
</feature>
<name>I4VL00_9GAMM</name>
<evidence type="ECO:0000313" key="2">
    <source>
        <dbReference type="EMBL" id="EIL87891.1"/>
    </source>
</evidence>
<dbReference type="InterPro" id="IPR036116">
    <property type="entry name" value="FN3_sf"/>
</dbReference>
<dbReference type="InterPro" id="IPR003961">
    <property type="entry name" value="FN3_dom"/>
</dbReference>
<gene>
    <name evidence="2" type="ORF">UU7_17232</name>
</gene>
<organism evidence="2 3">
    <name type="scientific">Rhodanobacter spathiphylli B39</name>
    <dbReference type="NCBI Taxonomy" id="1163407"/>
    <lineage>
        <taxon>Bacteria</taxon>
        <taxon>Pseudomonadati</taxon>
        <taxon>Pseudomonadota</taxon>
        <taxon>Gammaproteobacteria</taxon>
        <taxon>Lysobacterales</taxon>
        <taxon>Rhodanobacteraceae</taxon>
        <taxon>Rhodanobacter</taxon>
    </lineage>
</organism>
<feature type="non-terminal residue" evidence="2">
    <location>
        <position position="1"/>
    </location>
</feature>
<dbReference type="PROSITE" id="PS50853">
    <property type="entry name" value="FN3"/>
    <property type="match status" value="1"/>
</dbReference>
<reference evidence="2 3" key="1">
    <citation type="journal article" date="2012" name="J. Bacteriol.">
        <title>Genome sequences for six rhodanobacter strains, isolated from soils and the terrestrial subsurface, with variable denitrification capabilities.</title>
        <authorList>
            <person name="Kostka J.E."/>
            <person name="Green S.J."/>
            <person name="Rishishwar L."/>
            <person name="Prakash O."/>
            <person name="Katz L.S."/>
            <person name="Marino-Ramirez L."/>
            <person name="Jordan I.K."/>
            <person name="Munk C."/>
            <person name="Ivanova N."/>
            <person name="Mikhailova N."/>
            <person name="Watson D.B."/>
            <person name="Brown S.D."/>
            <person name="Palumbo A.V."/>
            <person name="Brooks S.C."/>
        </authorList>
    </citation>
    <scope>NUCLEOTIDE SEQUENCE [LARGE SCALE GENOMIC DNA]</scope>
    <source>
        <strain evidence="2 3">B39</strain>
    </source>
</reference>
<dbReference type="InterPro" id="IPR013783">
    <property type="entry name" value="Ig-like_fold"/>
</dbReference>
<keyword evidence="3" id="KW-1185">Reference proteome</keyword>
<protein>
    <recommendedName>
        <fullName evidence="1">Fibronectin type-III domain-containing protein</fullName>
    </recommendedName>
</protein>
<accession>I4VL00</accession>
<dbReference type="SUPFAM" id="SSF49265">
    <property type="entry name" value="Fibronectin type III"/>
    <property type="match status" value="2"/>
</dbReference>
<proteinExistence type="predicted"/>
<dbReference type="SMART" id="SM00060">
    <property type="entry name" value="FN3"/>
    <property type="match status" value="2"/>
</dbReference>
<sequence length="308" mass="31680">TFTDKANGSYAYRVRASNAGGPGPSSTSRTVVVGRIPATPPAPHISVSGPDWKPVFALSWSAMPWATRYEAMETSASDANTFYNGPDTAASVVILDEEPVGFQVRACSTYGCSAWSASTGHGGSAPTGIATLSVPANSSNGSYTVSWTAVDTATRYTLQEQVNGGSWSSVQNSTASSMAISGKANGSYGYRVEACNANGCGQWSTTQTIVVGLIPSAPPAPHVSVSGPDWKPVFAVSWTAMPWATRYEASSNDETFYNGPNTSASLVVLDEGAVSFKVRACSAAGCSAWSTSTNHGGAAPTGIATLSV</sequence>
<dbReference type="eggNOG" id="COG4733">
    <property type="taxonomic scope" value="Bacteria"/>
</dbReference>
<dbReference type="AlphaFoldDB" id="I4VL00"/>
<dbReference type="Gene3D" id="2.60.40.10">
    <property type="entry name" value="Immunoglobulins"/>
    <property type="match status" value="3"/>
</dbReference>
<dbReference type="OrthoDB" id="9816400at2"/>
<evidence type="ECO:0000313" key="3">
    <source>
        <dbReference type="Proteomes" id="UP000003226"/>
    </source>
</evidence>
<dbReference type="EMBL" id="AJXT01000115">
    <property type="protein sequence ID" value="EIL87891.1"/>
    <property type="molecule type" value="Genomic_DNA"/>
</dbReference>
<feature type="domain" description="Fibronectin type-III" evidence="1">
    <location>
        <begin position="125"/>
        <end position="217"/>
    </location>
</feature>
<dbReference type="CDD" id="cd00063">
    <property type="entry name" value="FN3"/>
    <property type="match status" value="1"/>
</dbReference>
<evidence type="ECO:0000259" key="1">
    <source>
        <dbReference type="PROSITE" id="PS50853"/>
    </source>
</evidence>
<comment type="caution">
    <text evidence="2">The sequence shown here is derived from an EMBL/GenBank/DDBJ whole genome shotgun (WGS) entry which is preliminary data.</text>
</comment>